<evidence type="ECO:0000313" key="1">
    <source>
        <dbReference type="EMBL" id="KAK3178471.1"/>
    </source>
</evidence>
<dbReference type="EMBL" id="JASNWA010000003">
    <property type="protein sequence ID" value="KAK3178471.1"/>
    <property type="molecule type" value="Genomic_DNA"/>
</dbReference>
<dbReference type="AlphaFoldDB" id="A0AAD9ZG24"/>
<sequence length="228" mass="24930">MDQPPAYSPQAIADILPIYRPQDADGHIRVYKLLQTSTNAQILTSRDDTTSIYTIKTRATGGFMNRKPHVVISGTDETQVIAEGRFDNLGTGTTLSYINPPRTHTLDLENSQMQLLKTTIGGQDHWWQPHPGNRGVLELTNETEEIVARFIYAAPVSARTGSVGSTKDASKETHLGELSVIEALYDTSTGLEEILCSAVVVIERARRRAANMVKCGKQGTSWAAGGVY</sequence>
<proteinExistence type="predicted"/>
<organism evidence="1 2">
    <name type="scientific">Lepraria neglecta</name>
    <dbReference type="NCBI Taxonomy" id="209136"/>
    <lineage>
        <taxon>Eukaryota</taxon>
        <taxon>Fungi</taxon>
        <taxon>Dikarya</taxon>
        <taxon>Ascomycota</taxon>
        <taxon>Pezizomycotina</taxon>
        <taxon>Lecanoromycetes</taxon>
        <taxon>OSLEUM clade</taxon>
        <taxon>Lecanoromycetidae</taxon>
        <taxon>Lecanorales</taxon>
        <taxon>Lecanorineae</taxon>
        <taxon>Stereocaulaceae</taxon>
        <taxon>Lepraria</taxon>
    </lineage>
</organism>
<comment type="caution">
    <text evidence="1">The sequence shown here is derived from an EMBL/GenBank/DDBJ whole genome shotgun (WGS) entry which is preliminary data.</text>
</comment>
<evidence type="ECO:0000313" key="2">
    <source>
        <dbReference type="Proteomes" id="UP001276659"/>
    </source>
</evidence>
<dbReference type="Proteomes" id="UP001276659">
    <property type="component" value="Unassembled WGS sequence"/>
</dbReference>
<gene>
    <name evidence="1" type="ORF">OEA41_000607</name>
</gene>
<reference evidence="1" key="1">
    <citation type="submission" date="2022-11" db="EMBL/GenBank/DDBJ databases">
        <title>Chromosomal genome sequence assembly and mating type (MAT) locus characterization of the leprose asexual lichenized fungus Lepraria neglecta (Nyl.) Erichsen.</title>
        <authorList>
            <person name="Allen J.L."/>
            <person name="Pfeffer B."/>
        </authorList>
    </citation>
    <scope>NUCLEOTIDE SEQUENCE</scope>
    <source>
        <strain evidence="1">Allen 5258</strain>
    </source>
</reference>
<protein>
    <submittedName>
        <fullName evidence="1">Uncharacterized protein</fullName>
    </submittedName>
</protein>
<keyword evidence="2" id="KW-1185">Reference proteome</keyword>
<name>A0AAD9ZG24_9LECA</name>
<accession>A0AAD9ZG24</accession>